<dbReference type="PANTHER" id="PTHR37943:SF1">
    <property type="entry name" value="PROTEIN VES"/>
    <property type="match status" value="1"/>
</dbReference>
<organism evidence="1 2">
    <name type="scientific">Dyella jejuensis</name>
    <dbReference type="NCBI Taxonomy" id="1432009"/>
    <lineage>
        <taxon>Bacteria</taxon>
        <taxon>Pseudomonadati</taxon>
        <taxon>Pseudomonadota</taxon>
        <taxon>Gammaproteobacteria</taxon>
        <taxon>Lysobacterales</taxon>
        <taxon>Rhodanobacteraceae</taxon>
        <taxon>Dyella</taxon>
    </lineage>
</organism>
<keyword evidence="2" id="KW-1185">Reference proteome</keyword>
<dbReference type="PANTHER" id="PTHR37943">
    <property type="entry name" value="PROTEIN VES"/>
    <property type="match status" value="1"/>
</dbReference>
<gene>
    <name evidence="1" type="ORF">ISP15_08795</name>
</gene>
<dbReference type="RefSeq" id="WP_404546898.1">
    <property type="nucleotide sequence ID" value="NZ_JADIKJ010000009.1"/>
</dbReference>
<comment type="caution">
    <text evidence="1">The sequence shown here is derived from an EMBL/GenBank/DDBJ whole genome shotgun (WGS) entry which is preliminary data.</text>
</comment>
<dbReference type="Gene3D" id="2.60.120.10">
    <property type="entry name" value="Jelly Rolls"/>
    <property type="match status" value="1"/>
</dbReference>
<evidence type="ECO:0000313" key="2">
    <source>
        <dbReference type="Proteomes" id="UP001620461"/>
    </source>
</evidence>
<dbReference type="EMBL" id="JADIKJ010000009">
    <property type="protein sequence ID" value="MFK2900432.1"/>
    <property type="molecule type" value="Genomic_DNA"/>
</dbReference>
<name>A0ABW8JH59_9GAMM</name>
<dbReference type="InterPro" id="IPR010282">
    <property type="entry name" value="Uncharacterised_HutD/Ves"/>
</dbReference>
<dbReference type="InterPro" id="IPR011051">
    <property type="entry name" value="RmlC_Cupin_sf"/>
</dbReference>
<dbReference type="Proteomes" id="UP001620461">
    <property type="component" value="Unassembled WGS sequence"/>
</dbReference>
<dbReference type="SUPFAM" id="SSF51182">
    <property type="entry name" value="RmlC-like cupins"/>
    <property type="match status" value="1"/>
</dbReference>
<sequence length="188" mass="20218">MSSLRLVPADALRIQAWANGAGTTTVIDSGPDEAHWAWRLSIADIAQDCDFSSFPGTRRHFVPLDAPLRLRFDAGRELSLLRLSVTCFDGAQAPHALLLDGPTRAFNLMLRGAAEGTLLARPLNGHMSLPLRAASRWFVHLLGGHAHVQADEQRMALTAGSNLWIDATHGGMARIEGGGELVLVQLAA</sequence>
<protein>
    <submittedName>
        <fullName evidence="1">HutD family protein</fullName>
    </submittedName>
</protein>
<dbReference type="InterPro" id="IPR014710">
    <property type="entry name" value="RmlC-like_jellyroll"/>
</dbReference>
<accession>A0ABW8JH59</accession>
<reference evidence="1 2" key="1">
    <citation type="submission" date="2020-10" db="EMBL/GenBank/DDBJ databases">
        <title>Phylogeny of dyella-like bacteria.</title>
        <authorList>
            <person name="Fu J."/>
        </authorList>
    </citation>
    <scope>NUCLEOTIDE SEQUENCE [LARGE SCALE GENOMIC DNA]</scope>
    <source>
        <strain evidence="1 2">JP1</strain>
    </source>
</reference>
<evidence type="ECO:0000313" key="1">
    <source>
        <dbReference type="EMBL" id="MFK2900432.1"/>
    </source>
</evidence>
<dbReference type="Pfam" id="PF05962">
    <property type="entry name" value="HutD"/>
    <property type="match status" value="1"/>
</dbReference>
<proteinExistence type="predicted"/>